<sequence length="793" mass="90123">MMTRRPDPGVTLRTSAIWALGIIVIHGVSPVRSQDAFSLLVPASGISDSIEVSAPAEEMVERGPERGRQGLVSYSAGVIEYHVPDELIILRDGATVTYERLKVEADTVEYNAKSRIVVARGSPVLWDGSQEITGSVMAYNMESEKGAVSRGRTQLQKGWFTGEVIRKVGDNSLNVHRGTFTTCEDETPHYWFAADRMKIYRDDMVVCEPLILMVQDVPIMALPFWFFPIRRDRHSGFLIPRFGEDEREGRYIKNLAYYYVMNDYADATLTLDFMEHLGYHWLLEGLYIARPQLTGQVIGSYIEDRRSQTRRWSVRFAHLHRIGEGFNVQGRGSFVSDSQFYTDISGNLEERLRRDTQSYLSVSKSWSGARASVVLEEQRNLDTDERTAKVPDASFVLVKRPLVPSAPGRQRRGQTEQEPSWYNRLYVSGKSRLIGSESTSAGDHQAIDSSVELSYSPQLFGWLNLSPRLTYRETWYDRDTEGQRNVRRGIYETSIGVSATAYGYFRRSLGPVRSMRHVVRPRLTYRYTPERDQSQLYRFAGIGTIAPQDVVSGNIGNTFQAKIGEGEGERTLDLAYLDVSASYDRRKEERRLSDVRSRLEVRPTRALRMDLSTTHDPYDRRLERLNLTLSLHLSGQSEGEAPGRAGEEAELDTVGGDGDVESTSPMLTGLGGEGGADQPEEPSPVGKPWRLSLSHTYSRQAIGEEDVREARQVWGSVGLNLTKHWRVDYSVRYDLEERDVVSQRLQVYRDLHCWEARFNWSLVGNRWSYDFRVGIRAIPEIKIEPSFLGFVLP</sequence>
<comment type="caution">
    <text evidence="5">The sequence shown here is derived from an EMBL/GenBank/DDBJ whole genome shotgun (WGS) entry which is preliminary data.</text>
</comment>
<dbReference type="InterPro" id="IPR050218">
    <property type="entry name" value="LptD"/>
</dbReference>
<gene>
    <name evidence="5" type="ORF">AMJ39_00825</name>
</gene>
<dbReference type="PANTHER" id="PTHR30189">
    <property type="entry name" value="LPS-ASSEMBLY PROTEIN"/>
    <property type="match status" value="1"/>
</dbReference>
<evidence type="ECO:0000259" key="4">
    <source>
        <dbReference type="Pfam" id="PF19838"/>
    </source>
</evidence>
<dbReference type="InterPro" id="IPR045659">
    <property type="entry name" value="LptD_2"/>
</dbReference>
<keyword evidence="1" id="KW-0998">Cell outer membrane</keyword>
<evidence type="ECO:0000313" key="5">
    <source>
        <dbReference type="EMBL" id="KPJ54317.1"/>
    </source>
</evidence>
<dbReference type="PATRIC" id="fig|1703770.3.peg.237"/>
<dbReference type="Pfam" id="PF19838">
    <property type="entry name" value="LptD_2"/>
    <property type="match status" value="1"/>
</dbReference>
<proteinExistence type="predicted"/>
<reference evidence="5 6" key="1">
    <citation type="journal article" date="2015" name="Microbiome">
        <title>Genomic resolution of linkages in carbon, nitrogen, and sulfur cycling among widespread estuary sediment bacteria.</title>
        <authorList>
            <person name="Baker B.J."/>
            <person name="Lazar C.S."/>
            <person name="Teske A.P."/>
            <person name="Dick G.J."/>
        </authorList>
    </citation>
    <scope>NUCLEOTIDE SEQUENCE [LARGE SCALE GENOMIC DNA]</scope>
    <source>
        <strain evidence="5">DG_24</strain>
    </source>
</reference>
<dbReference type="EMBL" id="LIZS01000004">
    <property type="protein sequence ID" value="KPJ54317.1"/>
    <property type="molecule type" value="Genomic_DNA"/>
</dbReference>
<dbReference type="InterPro" id="IPR005653">
    <property type="entry name" value="OstA-like_N"/>
</dbReference>
<dbReference type="GO" id="GO:1990351">
    <property type="term" value="C:transporter complex"/>
    <property type="evidence" value="ECO:0007669"/>
    <property type="project" value="TreeGrafter"/>
</dbReference>
<feature type="region of interest" description="Disordered" evidence="2">
    <location>
        <begin position="634"/>
        <end position="690"/>
    </location>
</feature>
<dbReference type="Gene3D" id="2.60.450.10">
    <property type="entry name" value="Lipopolysaccharide (LPS) transport protein A like domain"/>
    <property type="match status" value="1"/>
</dbReference>
<keyword evidence="1" id="KW-0472">Membrane</keyword>
<dbReference type="GO" id="GO:0009279">
    <property type="term" value="C:cell outer membrane"/>
    <property type="evidence" value="ECO:0007669"/>
    <property type="project" value="TreeGrafter"/>
</dbReference>
<dbReference type="AlphaFoldDB" id="A0A0S7WVU9"/>
<accession>A0A0S7WVU9</accession>
<dbReference type="STRING" id="1703770.AMJ39_00825"/>
<feature type="domain" description="LPS-assembly protein LptD central" evidence="4">
    <location>
        <begin position="205"/>
        <end position="618"/>
    </location>
</feature>
<organism evidence="5 6">
    <name type="scientific">candidate division TA06 bacterium DG_24</name>
    <dbReference type="NCBI Taxonomy" id="1703770"/>
    <lineage>
        <taxon>Bacteria</taxon>
        <taxon>Bacteria division TA06</taxon>
    </lineage>
</organism>
<evidence type="ECO:0000259" key="3">
    <source>
        <dbReference type="Pfam" id="PF03968"/>
    </source>
</evidence>
<evidence type="ECO:0000256" key="2">
    <source>
        <dbReference type="SAM" id="MobiDB-lite"/>
    </source>
</evidence>
<feature type="domain" description="Organic solvent tolerance-like N-terminal" evidence="3">
    <location>
        <begin position="94"/>
        <end position="144"/>
    </location>
</feature>
<name>A0A0S7WVU9_UNCT6</name>
<evidence type="ECO:0000313" key="6">
    <source>
        <dbReference type="Proteomes" id="UP000052008"/>
    </source>
</evidence>
<dbReference type="Proteomes" id="UP000052008">
    <property type="component" value="Unassembled WGS sequence"/>
</dbReference>
<dbReference type="Pfam" id="PF03968">
    <property type="entry name" value="LptD_N"/>
    <property type="match status" value="1"/>
</dbReference>
<protein>
    <submittedName>
        <fullName evidence="5">Uncharacterized protein</fullName>
    </submittedName>
</protein>
<evidence type="ECO:0000256" key="1">
    <source>
        <dbReference type="ARBA" id="ARBA00023237"/>
    </source>
</evidence>
<dbReference type="PANTHER" id="PTHR30189:SF1">
    <property type="entry name" value="LPS-ASSEMBLY PROTEIN LPTD"/>
    <property type="match status" value="1"/>
</dbReference>